<evidence type="ECO:0000256" key="4">
    <source>
        <dbReference type="SAM" id="SignalP"/>
    </source>
</evidence>
<dbReference type="PANTHER" id="PTHR24369">
    <property type="entry name" value="ANTIGEN BSP, PUTATIVE-RELATED"/>
    <property type="match status" value="1"/>
</dbReference>
<sequence length="129" mass="14496">MKMNRGVNVLAALLALLMLALVVPTSKSCPRTCNCYQANEVHCTFRSLLAIPPGLPAHTRRINLGFNSIRNLHDRSLAGLRRVELLMLHSNDLHHLPDAAFRDMKSLQVNRKRRKTILLTFLTGVSESN</sequence>
<dbReference type="GO" id="GO:0005886">
    <property type="term" value="C:plasma membrane"/>
    <property type="evidence" value="ECO:0007669"/>
    <property type="project" value="TreeGrafter"/>
</dbReference>
<dbReference type="Gene3D" id="3.80.10.10">
    <property type="entry name" value="Ribonuclease Inhibitor"/>
    <property type="match status" value="1"/>
</dbReference>
<evidence type="ECO:0000313" key="7">
    <source>
        <dbReference type="Proteomes" id="UP000265100"/>
    </source>
</evidence>
<name>A0AAX7SZL8_ASTCA</name>
<evidence type="ECO:0000313" key="6">
    <source>
        <dbReference type="Ensembl" id="ENSACLP00000049928.1"/>
    </source>
</evidence>
<evidence type="ECO:0000259" key="5">
    <source>
        <dbReference type="SMART" id="SM00013"/>
    </source>
</evidence>
<dbReference type="InterPro" id="IPR000372">
    <property type="entry name" value="LRRNT"/>
</dbReference>
<keyword evidence="1" id="KW-0433">Leucine-rich repeat</keyword>
<feature type="signal peptide" evidence="4">
    <location>
        <begin position="1"/>
        <end position="28"/>
    </location>
</feature>
<keyword evidence="7" id="KW-1185">Reference proteome</keyword>
<dbReference type="SUPFAM" id="SSF52058">
    <property type="entry name" value="L domain-like"/>
    <property type="match status" value="1"/>
</dbReference>
<dbReference type="InterPro" id="IPR050541">
    <property type="entry name" value="LRR_TM_domain-containing"/>
</dbReference>
<dbReference type="Pfam" id="PF13855">
    <property type="entry name" value="LRR_8"/>
    <property type="match status" value="1"/>
</dbReference>
<keyword evidence="2 4" id="KW-0732">Signal</keyword>
<dbReference type="InterPro" id="IPR001611">
    <property type="entry name" value="Leu-rich_rpt"/>
</dbReference>
<evidence type="ECO:0000256" key="1">
    <source>
        <dbReference type="ARBA" id="ARBA00022614"/>
    </source>
</evidence>
<evidence type="ECO:0000256" key="2">
    <source>
        <dbReference type="ARBA" id="ARBA00022729"/>
    </source>
</evidence>
<reference evidence="6" key="1">
    <citation type="submission" date="2018-05" db="EMBL/GenBank/DDBJ databases">
        <authorList>
            <person name="Datahose"/>
        </authorList>
    </citation>
    <scope>NUCLEOTIDE SEQUENCE</scope>
</reference>
<dbReference type="Ensembl" id="ENSACLT00000065613.1">
    <property type="protein sequence ID" value="ENSACLP00000049928.1"/>
    <property type="gene ID" value="ENSACLG00000017564.2"/>
</dbReference>
<feature type="domain" description="LRRNT" evidence="5">
    <location>
        <begin position="28"/>
        <end position="61"/>
    </location>
</feature>
<protein>
    <recommendedName>
        <fullName evidence="5">LRRNT domain-containing protein</fullName>
    </recommendedName>
</protein>
<keyword evidence="3" id="KW-0677">Repeat</keyword>
<evidence type="ECO:0000256" key="3">
    <source>
        <dbReference type="ARBA" id="ARBA00022737"/>
    </source>
</evidence>
<dbReference type="InterPro" id="IPR032675">
    <property type="entry name" value="LRR_dom_sf"/>
</dbReference>
<organism evidence="6 7">
    <name type="scientific">Astatotilapia calliptera</name>
    <name type="common">Eastern happy</name>
    <name type="synonym">Chromis callipterus</name>
    <dbReference type="NCBI Taxonomy" id="8154"/>
    <lineage>
        <taxon>Eukaryota</taxon>
        <taxon>Metazoa</taxon>
        <taxon>Chordata</taxon>
        <taxon>Craniata</taxon>
        <taxon>Vertebrata</taxon>
        <taxon>Euteleostomi</taxon>
        <taxon>Actinopterygii</taxon>
        <taxon>Neopterygii</taxon>
        <taxon>Teleostei</taxon>
        <taxon>Neoteleostei</taxon>
        <taxon>Acanthomorphata</taxon>
        <taxon>Ovalentaria</taxon>
        <taxon>Cichlomorphae</taxon>
        <taxon>Cichliformes</taxon>
        <taxon>Cichlidae</taxon>
        <taxon>African cichlids</taxon>
        <taxon>Pseudocrenilabrinae</taxon>
        <taxon>Haplochromini</taxon>
        <taxon>Astatotilapia</taxon>
    </lineage>
</organism>
<dbReference type="GeneTree" id="ENSGT00940000159942"/>
<reference evidence="6" key="2">
    <citation type="submission" date="2025-08" db="UniProtKB">
        <authorList>
            <consortium name="Ensembl"/>
        </authorList>
    </citation>
    <scope>IDENTIFICATION</scope>
</reference>
<reference evidence="6" key="3">
    <citation type="submission" date="2025-09" db="UniProtKB">
        <authorList>
            <consortium name="Ensembl"/>
        </authorList>
    </citation>
    <scope>IDENTIFICATION</scope>
</reference>
<dbReference type="AlphaFoldDB" id="A0AAX7SZL8"/>
<dbReference type="Proteomes" id="UP000265100">
    <property type="component" value="Chromosome 16"/>
</dbReference>
<feature type="chain" id="PRO_5044214240" description="LRRNT domain-containing protein" evidence="4">
    <location>
        <begin position="29"/>
        <end position="129"/>
    </location>
</feature>
<dbReference type="SMART" id="SM00013">
    <property type="entry name" value="LRRNT"/>
    <property type="match status" value="1"/>
</dbReference>
<proteinExistence type="predicted"/>
<accession>A0AAX7SZL8</accession>
<dbReference type="PANTHER" id="PTHR24369:SF163">
    <property type="entry name" value="MATRIX-REMODELING-ASSOCIATED PROTEIN 5"/>
    <property type="match status" value="1"/>
</dbReference>